<accession>A0ABW2SL23</accession>
<dbReference type="PANTHER" id="PTHR30616">
    <property type="entry name" value="UNCHARACTERIZED PROTEIN YFIH"/>
    <property type="match status" value="1"/>
</dbReference>
<comment type="catalytic activity">
    <reaction evidence="9">
        <text>adenosine + H2O + H(+) = inosine + NH4(+)</text>
        <dbReference type="Rhea" id="RHEA:24408"/>
        <dbReference type="ChEBI" id="CHEBI:15377"/>
        <dbReference type="ChEBI" id="CHEBI:15378"/>
        <dbReference type="ChEBI" id="CHEBI:16335"/>
        <dbReference type="ChEBI" id="CHEBI:17596"/>
        <dbReference type="ChEBI" id="CHEBI:28938"/>
        <dbReference type="EC" id="3.5.4.4"/>
    </reaction>
    <physiologicalReaction direction="left-to-right" evidence="9">
        <dbReference type="Rhea" id="RHEA:24409"/>
    </physiologicalReaction>
</comment>
<evidence type="ECO:0000256" key="10">
    <source>
        <dbReference type="ARBA" id="ARBA00048968"/>
    </source>
</evidence>
<comment type="catalytic activity">
    <reaction evidence="1">
        <text>inosine + phosphate = alpha-D-ribose 1-phosphate + hypoxanthine</text>
        <dbReference type="Rhea" id="RHEA:27646"/>
        <dbReference type="ChEBI" id="CHEBI:17368"/>
        <dbReference type="ChEBI" id="CHEBI:17596"/>
        <dbReference type="ChEBI" id="CHEBI:43474"/>
        <dbReference type="ChEBI" id="CHEBI:57720"/>
        <dbReference type="EC" id="2.4.2.1"/>
    </reaction>
    <physiologicalReaction direction="left-to-right" evidence="1">
        <dbReference type="Rhea" id="RHEA:27647"/>
    </physiologicalReaction>
</comment>
<protein>
    <submittedName>
        <fullName evidence="12">Polyphenol oxidase family protein</fullName>
    </submittedName>
</protein>
<dbReference type="CDD" id="cd16833">
    <property type="entry name" value="YfiH"/>
    <property type="match status" value="1"/>
</dbReference>
<dbReference type="Gene3D" id="3.60.140.10">
    <property type="entry name" value="CNF1/YfiH-like putative cysteine hydrolases"/>
    <property type="match status" value="1"/>
</dbReference>
<name>A0ABW2SL23_9ACTO</name>
<evidence type="ECO:0000256" key="5">
    <source>
        <dbReference type="ARBA" id="ARBA00022723"/>
    </source>
</evidence>
<keyword evidence="13" id="KW-1185">Reference proteome</keyword>
<organism evidence="12 13">
    <name type="scientific">Schaalia naturae</name>
    <dbReference type="NCBI Taxonomy" id="635203"/>
    <lineage>
        <taxon>Bacteria</taxon>
        <taxon>Bacillati</taxon>
        <taxon>Actinomycetota</taxon>
        <taxon>Actinomycetes</taxon>
        <taxon>Actinomycetales</taxon>
        <taxon>Actinomycetaceae</taxon>
        <taxon>Schaalia</taxon>
    </lineage>
</organism>
<evidence type="ECO:0000256" key="6">
    <source>
        <dbReference type="ARBA" id="ARBA00022801"/>
    </source>
</evidence>
<keyword evidence="5" id="KW-0479">Metal-binding</keyword>
<sequence>MDTRLLLGAAPALLTAAGPGGGSLRANLALNVGDDPALVHGRRAGLSRRLGRAVVWMAQTHSTRVDVVSGSDAGRWEGPEWGPLECDGVVVDARDWPGAPAVAVVVADCLPVLLATADGMTVAAVHAGRRGLAGGILTEAVARLRSLRGESAEVHAVIGPAICGRCYEVPDSLRAEVARTHPAAWATTSWGTASLDLPAAAREELAGLGVDVRAVRAVGACTRETPVLHSYRRDPACGRQAGVIAPAR</sequence>
<evidence type="ECO:0000256" key="4">
    <source>
        <dbReference type="ARBA" id="ARBA00022679"/>
    </source>
</evidence>
<comment type="function">
    <text evidence="2">Purine nucleoside enzyme that catalyzes the phosphorolysis of adenosine and inosine nucleosides, yielding D-ribose 1-phosphate and the respective free bases, adenine and hypoxanthine. Also catalyzes the phosphorolysis of S-methyl-5'-thioadenosine into adenine and S-methyl-5-thio-alpha-D-ribose 1-phosphate. Also has adenosine deaminase activity.</text>
</comment>
<dbReference type="EMBL" id="JBHTEF010000001">
    <property type="protein sequence ID" value="MFC7580825.1"/>
    <property type="molecule type" value="Genomic_DNA"/>
</dbReference>
<dbReference type="Pfam" id="PF02578">
    <property type="entry name" value="Cu-oxidase_4"/>
    <property type="match status" value="1"/>
</dbReference>
<evidence type="ECO:0000313" key="13">
    <source>
        <dbReference type="Proteomes" id="UP001596527"/>
    </source>
</evidence>
<evidence type="ECO:0000256" key="7">
    <source>
        <dbReference type="ARBA" id="ARBA00022833"/>
    </source>
</evidence>
<keyword evidence="7" id="KW-0862">Zinc</keyword>
<comment type="caution">
    <text evidence="12">The sequence shown here is derived from an EMBL/GenBank/DDBJ whole genome shotgun (WGS) entry which is preliminary data.</text>
</comment>
<gene>
    <name evidence="12" type="ORF">ACFQWG_06390</name>
</gene>
<evidence type="ECO:0000256" key="2">
    <source>
        <dbReference type="ARBA" id="ARBA00003215"/>
    </source>
</evidence>
<dbReference type="RefSeq" id="WP_380973304.1">
    <property type="nucleotide sequence ID" value="NZ_JBHTEF010000001.1"/>
</dbReference>
<keyword evidence="8" id="KW-0186">Copper</keyword>
<dbReference type="InterPro" id="IPR003730">
    <property type="entry name" value="Cu_polyphenol_OxRdtase"/>
</dbReference>
<evidence type="ECO:0000313" key="12">
    <source>
        <dbReference type="EMBL" id="MFC7580825.1"/>
    </source>
</evidence>
<proteinExistence type="inferred from homology"/>
<evidence type="ECO:0000256" key="9">
    <source>
        <dbReference type="ARBA" id="ARBA00047989"/>
    </source>
</evidence>
<evidence type="ECO:0000256" key="8">
    <source>
        <dbReference type="ARBA" id="ARBA00023008"/>
    </source>
</evidence>
<dbReference type="PANTHER" id="PTHR30616:SF2">
    <property type="entry name" value="PURINE NUCLEOSIDE PHOSPHORYLASE LACC1"/>
    <property type="match status" value="1"/>
</dbReference>
<keyword evidence="6" id="KW-0378">Hydrolase</keyword>
<reference evidence="13" key="1">
    <citation type="journal article" date="2019" name="Int. J. Syst. Evol. Microbiol.">
        <title>The Global Catalogue of Microorganisms (GCM) 10K type strain sequencing project: providing services to taxonomists for standard genome sequencing and annotation.</title>
        <authorList>
            <consortium name="The Broad Institute Genomics Platform"/>
            <consortium name="The Broad Institute Genome Sequencing Center for Infectious Disease"/>
            <person name="Wu L."/>
            <person name="Ma J."/>
        </authorList>
    </citation>
    <scope>NUCLEOTIDE SEQUENCE [LARGE SCALE GENOMIC DNA]</scope>
    <source>
        <strain evidence="13">CCUG 56698</strain>
    </source>
</reference>
<comment type="catalytic activity">
    <reaction evidence="10">
        <text>adenosine + phosphate = alpha-D-ribose 1-phosphate + adenine</text>
        <dbReference type="Rhea" id="RHEA:27642"/>
        <dbReference type="ChEBI" id="CHEBI:16335"/>
        <dbReference type="ChEBI" id="CHEBI:16708"/>
        <dbReference type="ChEBI" id="CHEBI:43474"/>
        <dbReference type="ChEBI" id="CHEBI:57720"/>
        <dbReference type="EC" id="2.4.2.1"/>
    </reaction>
    <physiologicalReaction direction="left-to-right" evidence="10">
        <dbReference type="Rhea" id="RHEA:27643"/>
    </physiologicalReaction>
</comment>
<comment type="catalytic activity">
    <reaction evidence="11">
        <text>S-methyl-5'-thioadenosine + phosphate = 5-(methylsulfanyl)-alpha-D-ribose 1-phosphate + adenine</text>
        <dbReference type="Rhea" id="RHEA:11852"/>
        <dbReference type="ChEBI" id="CHEBI:16708"/>
        <dbReference type="ChEBI" id="CHEBI:17509"/>
        <dbReference type="ChEBI" id="CHEBI:43474"/>
        <dbReference type="ChEBI" id="CHEBI:58533"/>
        <dbReference type="EC" id="2.4.2.28"/>
    </reaction>
    <physiologicalReaction direction="left-to-right" evidence="11">
        <dbReference type="Rhea" id="RHEA:11853"/>
    </physiologicalReaction>
</comment>
<comment type="similarity">
    <text evidence="3">Belongs to the purine nucleoside phosphorylase YfiH/LACC1 family.</text>
</comment>
<keyword evidence="4" id="KW-0808">Transferase</keyword>
<dbReference type="InterPro" id="IPR038371">
    <property type="entry name" value="Cu_polyphenol_OxRdtase_sf"/>
</dbReference>
<evidence type="ECO:0000256" key="11">
    <source>
        <dbReference type="ARBA" id="ARBA00049893"/>
    </source>
</evidence>
<dbReference type="InterPro" id="IPR011324">
    <property type="entry name" value="Cytotoxic_necrot_fac-like_cat"/>
</dbReference>
<evidence type="ECO:0000256" key="1">
    <source>
        <dbReference type="ARBA" id="ARBA00000553"/>
    </source>
</evidence>
<dbReference type="Proteomes" id="UP001596527">
    <property type="component" value="Unassembled WGS sequence"/>
</dbReference>
<evidence type="ECO:0000256" key="3">
    <source>
        <dbReference type="ARBA" id="ARBA00007353"/>
    </source>
</evidence>
<dbReference type="SUPFAM" id="SSF64438">
    <property type="entry name" value="CNF1/YfiH-like putative cysteine hydrolases"/>
    <property type="match status" value="1"/>
</dbReference>